<dbReference type="EMBL" id="DACRBY010000020">
    <property type="protein sequence ID" value="HAS8541284.1"/>
    <property type="molecule type" value="Genomic_DNA"/>
</dbReference>
<evidence type="ECO:0000313" key="2">
    <source>
        <dbReference type="EMBL" id="HAS8541284.1"/>
    </source>
</evidence>
<dbReference type="AlphaFoldDB" id="A0A8H9TG79"/>
<proteinExistence type="predicted"/>
<feature type="signal peptide" evidence="1">
    <location>
        <begin position="1"/>
        <end position="20"/>
    </location>
</feature>
<sequence length="134" mass="14432">MCKTIFTAISLALTSFYASADDGCLFNKSLSADSIENKVVTVPVGTTYRVKENALYLGNLQSYMEGGFPEDDAKLAADADNSSYIHLACVETYDLSLPASIDNKGSKQTINGSGFEWVIQPIAGGRNNSKKFTI</sequence>
<name>A0A8H9TG79_VIBVL</name>
<dbReference type="Proteomes" id="UP000863257">
    <property type="component" value="Unassembled WGS sequence"/>
</dbReference>
<comment type="caution">
    <text evidence="2">The sequence shown here is derived from an EMBL/GenBank/DDBJ whole genome shotgun (WGS) entry which is preliminary data.</text>
</comment>
<gene>
    <name evidence="2" type="ORF">I7730_15990</name>
</gene>
<protein>
    <submittedName>
        <fullName evidence="2">Uncharacterized protein</fullName>
    </submittedName>
</protein>
<feature type="chain" id="PRO_5034934470" evidence="1">
    <location>
        <begin position="21"/>
        <end position="134"/>
    </location>
</feature>
<reference evidence="2" key="2">
    <citation type="submission" date="2019-01" db="EMBL/GenBank/DDBJ databases">
        <authorList>
            <consortium name="NCBI Pathogen Detection Project"/>
        </authorList>
    </citation>
    <scope>NUCLEOTIDE SEQUENCE</scope>
    <source>
        <strain evidence="2">BCW_3452</strain>
    </source>
</reference>
<evidence type="ECO:0000256" key="1">
    <source>
        <dbReference type="SAM" id="SignalP"/>
    </source>
</evidence>
<organism evidence="2">
    <name type="scientific">Vibrio vulnificus</name>
    <dbReference type="NCBI Taxonomy" id="672"/>
    <lineage>
        <taxon>Bacteria</taxon>
        <taxon>Pseudomonadati</taxon>
        <taxon>Pseudomonadota</taxon>
        <taxon>Gammaproteobacteria</taxon>
        <taxon>Vibrionales</taxon>
        <taxon>Vibrionaceae</taxon>
        <taxon>Vibrio</taxon>
    </lineage>
</organism>
<keyword evidence="1" id="KW-0732">Signal</keyword>
<reference evidence="2" key="1">
    <citation type="journal article" date="2018" name="Genome Biol.">
        <title>SKESA: strategic k-mer extension for scrupulous assemblies.</title>
        <authorList>
            <person name="Souvorov A."/>
            <person name="Agarwala R."/>
            <person name="Lipman D.J."/>
        </authorList>
    </citation>
    <scope>NUCLEOTIDE SEQUENCE</scope>
    <source>
        <strain evidence="2">BCW_3452</strain>
    </source>
</reference>
<accession>A0A8H9TG79</accession>